<organism evidence="2 3">
    <name type="scientific">Mycena pura</name>
    <dbReference type="NCBI Taxonomy" id="153505"/>
    <lineage>
        <taxon>Eukaryota</taxon>
        <taxon>Fungi</taxon>
        <taxon>Dikarya</taxon>
        <taxon>Basidiomycota</taxon>
        <taxon>Agaricomycotina</taxon>
        <taxon>Agaricomycetes</taxon>
        <taxon>Agaricomycetidae</taxon>
        <taxon>Agaricales</taxon>
        <taxon>Marasmiineae</taxon>
        <taxon>Mycenaceae</taxon>
        <taxon>Mycena</taxon>
    </lineage>
</organism>
<protein>
    <submittedName>
        <fullName evidence="2">Uncharacterized protein</fullName>
    </submittedName>
</protein>
<reference evidence="2" key="1">
    <citation type="submission" date="2023-03" db="EMBL/GenBank/DDBJ databases">
        <title>Massive genome expansion in bonnet fungi (Mycena s.s.) driven by repeated elements and novel gene families across ecological guilds.</title>
        <authorList>
            <consortium name="Lawrence Berkeley National Laboratory"/>
            <person name="Harder C.B."/>
            <person name="Miyauchi S."/>
            <person name="Viragh M."/>
            <person name="Kuo A."/>
            <person name="Thoen E."/>
            <person name="Andreopoulos B."/>
            <person name="Lu D."/>
            <person name="Skrede I."/>
            <person name="Drula E."/>
            <person name="Henrissat B."/>
            <person name="Morin E."/>
            <person name="Kohler A."/>
            <person name="Barry K."/>
            <person name="LaButti K."/>
            <person name="Morin E."/>
            <person name="Salamov A."/>
            <person name="Lipzen A."/>
            <person name="Mereny Z."/>
            <person name="Hegedus B."/>
            <person name="Baldrian P."/>
            <person name="Stursova M."/>
            <person name="Weitz H."/>
            <person name="Taylor A."/>
            <person name="Grigoriev I.V."/>
            <person name="Nagy L.G."/>
            <person name="Martin F."/>
            <person name="Kauserud H."/>
        </authorList>
    </citation>
    <scope>NUCLEOTIDE SEQUENCE</scope>
    <source>
        <strain evidence="2">9144</strain>
    </source>
</reference>
<dbReference type="EMBL" id="JARJCW010000021">
    <property type="protein sequence ID" value="KAJ7213526.1"/>
    <property type="molecule type" value="Genomic_DNA"/>
</dbReference>
<evidence type="ECO:0000313" key="2">
    <source>
        <dbReference type="EMBL" id="KAJ7213526.1"/>
    </source>
</evidence>
<comment type="caution">
    <text evidence="2">The sequence shown here is derived from an EMBL/GenBank/DDBJ whole genome shotgun (WGS) entry which is preliminary data.</text>
</comment>
<accession>A0AAD6YF63</accession>
<name>A0AAD6YF63_9AGAR</name>
<feature type="non-terminal residue" evidence="2">
    <location>
        <position position="1"/>
    </location>
</feature>
<gene>
    <name evidence="2" type="ORF">GGX14DRAFT_618932</name>
</gene>
<evidence type="ECO:0000313" key="3">
    <source>
        <dbReference type="Proteomes" id="UP001219525"/>
    </source>
</evidence>
<proteinExistence type="predicted"/>
<sequence length="199" mass="22742">MMLMVLFGKATKPRKCKPSTQVMEEEEMLMQALAEDEEDARLDDGAIEVDSEDEYGNARVFSNLRERVGVVNYVSVMGIFRKRRETEESSAQRAPRRAEAPGRVGVWGRQPQPSRPAPQISDAHHWAAKPRKLQEVSLPWLVPRSREFEPAHEDTSPLMKIPITLTKINHSTRSRRYRMPEIKVLNWPTVPRAAKGVMA</sequence>
<evidence type="ECO:0000256" key="1">
    <source>
        <dbReference type="SAM" id="MobiDB-lite"/>
    </source>
</evidence>
<dbReference type="AlphaFoldDB" id="A0AAD6YF63"/>
<feature type="region of interest" description="Disordered" evidence="1">
    <location>
        <begin position="84"/>
        <end position="120"/>
    </location>
</feature>
<keyword evidence="3" id="KW-1185">Reference proteome</keyword>
<dbReference type="Proteomes" id="UP001219525">
    <property type="component" value="Unassembled WGS sequence"/>
</dbReference>